<dbReference type="SFLD" id="SFLDS00005">
    <property type="entry name" value="Isoprenoid_Synthase_Type_I"/>
    <property type="match status" value="1"/>
</dbReference>
<reference evidence="6 7" key="1">
    <citation type="submission" date="2017-12" db="EMBL/GenBank/DDBJ databases">
        <authorList>
            <person name="Hurst M.R.H."/>
        </authorList>
    </citation>
    <scope>NUCLEOTIDE SEQUENCE [LARGE SCALE GENOMIC DNA]</scope>
    <source>
        <strain evidence="6 7">SY-3-19</strain>
    </source>
</reference>
<comment type="pathway">
    <text evidence="1">Carotenoid biosynthesis; phytoene biosynthesis.</text>
</comment>
<keyword evidence="3" id="KW-0808">Transferase</keyword>
<dbReference type="GO" id="GO:0016117">
    <property type="term" value="P:carotenoid biosynthetic process"/>
    <property type="evidence" value="ECO:0007669"/>
    <property type="project" value="UniProtKB-KW"/>
</dbReference>
<dbReference type="PROSITE" id="PS01045">
    <property type="entry name" value="SQUALEN_PHYTOEN_SYN_2"/>
    <property type="match status" value="1"/>
</dbReference>
<dbReference type="OrthoDB" id="9807580at2"/>
<dbReference type="InterPro" id="IPR033904">
    <property type="entry name" value="Trans_IPPS_HH"/>
</dbReference>
<evidence type="ECO:0000256" key="3">
    <source>
        <dbReference type="ARBA" id="ARBA00022679"/>
    </source>
</evidence>
<dbReference type="PANTHER" id="PTHR31480">
    <property type="entry name" value="BIFUNCTIONAL LYCOPENE CYCLASE/PHYTOENE SYNTHASE"/>
    <property type="match status" value="1"/>
</dbReference>
<evidence type="ECO:0000313" key="7">
    <source>
        <dbReference type="Proteomes" id="UP000239504"/>
    </source>
</evidence>
<dbReference type="InterPro" id="IPR002060">
    <property type="entry name" value="Squ/phyt_synthse"/>
</dbReference>
<name>A0A2S7K4N9_9PROT</name>
<protein>
    <submittedName>
        <fullName evidence="6">Phytoene synthase</fullName>
    </submittedName>
</protein>
<evidence type="ECO:0000256" key="1">
    <source>
        <dbReference type="ARBA" id="ARBA00004684"/>
    </source>
</evidence>
<dbReference type="Gene3D" id="1.10.600.10">
    <property type="entry name" value="Farnesyl Diphosphate Synthase"/>
    <property type="match status" value="1"/>
</dbReference>
<evidence type="ECO:0000256" key="5">
    <source>
        <dbReference type="ARBA" id="ARBA00053028"/>
    </source>
</evidence>
<evidence type="ECO:0000256" key="2">
    <source>
        <dbReference type="ARBA" id="ARBA00006251"/>
    </source>
</evidence>
<dbReference type="GO" id="GO:0004311">
    <property type="term" value="F:geranylgeranyl diphosphate synthase activity"/>
    <property type="evidence" value="ECO:0007669"/>
    <property type="project" value="InterPro"/>
</dbReference>
<comment type="caution">
    <text evidence="6">The sequence shown here is derived from an EMBL/GenBank/DDBJ whole genome shotgun (WGS) entry which is preliminary data.</text>
</comment>
<gene>
    <name evidence="6" type="ORF">CW354_11695</name>
</gene>
<keyword evidence="4" id="KW-0125">Carotenoid biosynthesis</keyword>
<comment type="cofactor">
    <cofactor evidence="5">
        <name>ATP</name>
        <dbReference type="ChEBI" id="CHEBI:30616"/>
    </cofactor>
</comment>
<dbReference type="AlphaFoldDB" id="A0A2S7K4N9"/>
<dbReference type="InterPro" id="IPR019845">
    <property type="entry name" value="Squalene/phytoene_synthase_CS"/>
</dbReference>
<keyword evidence="7" id="KW-1185">Reference proteome</keyword>
<proteinExistence type="inferred from homology"/>
<dbReference type="SFLD" id="SFLDG01018">
    <property type="entry name" value="Squalene/Phytoene_Synthase_Lik"/>
    <property type="match status" value="1"/>
</dbReference>
<dbReference type="InterPro" id="IPR008949">
    <property type="entry name" value="Isoprenoid_synthase_dom_sf"/>
</dbReference>
<dbReference type="FunFam" id="1.10.600.10:FF:000020">
    <property type="entry name" value="Phytoene synthase"/>
    <property type="match status" value="1"/>
</dbReference>
<dbReference type="InterPro" id="IPR044843">
    <property type="entry name" value="Trans_IPPS_bact-type"/>
</dbReference>
<dbReference type="CDD" id="cd00683">
    <property type="entry name" value="Trans_IPPS_HH"/>
    <property type="match status" value="1"/>
</dbReference>
<dbReference type="SUPFAM" id="SSF48576">
    <property type="entry name" value="Terpenoid synthases"/>
    <property type="match status" value="1"/>
</dbReference>
<dbReference type="PROSITE" id="PS01044">
    <property type="entry name" value="SQUALEN_PHYTOEN_SYN_1"/>
    <property type="match status" value="1"/>
</dbReference>
<accession>A0A2S7K4N9</accession>
<dbReference type="GO" id="GO:0051996">
    <property type="term" value="F:squalene synthase [NAD(P)H] activity"/>
    <property type="evidence" value="ECO:0007669"/>
    <property type="project" value="InterPro"/>
</dbReference>
<dbReference type="RefSeq" id="WP_104830279.1">
    <property type="nucleotide sequence ID" value="NZ_PJCH01000007.1"/>
</dbReference>
<comment type="similarity">
    <text evidence="2">Belongs to the phytoene/squalene synthase family.</text>
</comment>
<organism evidence="6 7">
    <name type="scientific">Hyphococcus luteus</name>
    <dbReference type="NCBI Taxonomy" id="2058213"/>
    <lineage>
        <taxon>Bacteria</taxon>
        <taxon>Pseudomonadati</taxon>
        <taxon>Pseudomonadota</taxon>
        <taxon>Alphaproteobacteria</taxon>
        <taxon>Parvularculales</taxon>
        <taxon>Parvularculaceae</taxon>
        <taxon>Hyphococcus</taxon>
    </lineage>
</organism>
<dbReference type="Pfam" id="PF00494">
    <property type="entry name" value="SQS_PSY"/>
    <property type="match status" value="1"/>
</dbReference>
<sequence>MTAVADTQASLAEHGAESIAKGSKSFALASLLFGKAMQADVHMLYAWCRHCDDVIDGQTLGGDAPDAGLSKEDMQNRLELLRAQTRMALNGEHTGVPAFDGFMGVAARRGVPEAYPMDLLDGFAHDAEGRTYETLDELMEYCYGVAGVVGVMMAIVMGVDANDNGTLDRACDLGLAFQLTNICRDVVDDAEGGRVYLPRDWLAQADVPGTPEALRDPSNRNAIASVVAKVLAEADRYYASSSQGARRLPLRAAAAVLAARNVYREIGRKVERLGPAAWDRRTVISNPRKLWLAALGVAASGGQAVCLRGRALSPRGDLWTRPARS</sequence>
<evidence type="ECO:0000256" key="4">
    <source>
        <dbReference type="ARBA" id="ARBA00022746"/>
    </source>
</evidence>
<evidence type="ECO:0000313" key="6">
    <source>
        <dbReference type="EMBL" id="PQA87462.1"/>
    </source>
</evidence>
<dbReference type="EMBL" id="PJCH01000007">
    <property type="protein sequence ID" value="PQA87462.1"/>
    <property type="molecule type" value="Genomic_DNA"/>
</dbReference>
<dbReference type="SFLD" id="SFLDG01212">
    <property type="entry name" value="Phytoene_synthase_like"/>
    <property type="match status" value="1"/>
</dbReference>
<dbReference type="Proteomes" id="UP000239504">
    <property type="component" value="Unassembled WGS sequence"/>
</dbReference>